<dbReference type="SUPFAM" id="SSF52467">
    <property type="entry name" value="DHS-like NAD/FAD-binding domain"/>
    <property type="match status" value="1"/>
</dbReference>
<evidence type="ECO:0000313" key="2">
    <source>
        <dbReference type="EMBL" id="TQD87033.1"/>
    </source>
</evidence>
<dbReference type="InterPro" id="IPR044513">
    <property type="entry name" value="BT1/2/3/4/5"/>
</dbReference>
<feature type="transmembrane region" description="Helical" evidence="1">
    <location>
        <begin position="29"/>
        <end position="49"/>
    </location>
</feature>
<dbReference type="PANTHER" id="PTHR46287">
    <property type="entry name" value="BTB/POZ AND TAZ DOMAIN-CONTAINING PROTEIN 3-RELATED"/>
    <property type="match status" value="1"/>
</dbReference>
<reference evidence="2 3" key="1">
    <citation type="journal article" date="2019" name="G3 (Bethesda)">
        <title>Sequencing of a Wild Apple (Malus baccata) Genome Unravels the Differences Between Cultivated and Wild Apple Species Regarding Disease Resistance and Cold Tolerance.</title>
        <authorList>
            <person name="Chen X."/>
        </authorList>
    </citation>
    <scope>NUCLEOTIDE SEQUENCE [LARGE SCALE GENOMIC DNA]</scope>
    <source>
        <strain evidence="3">cv. Shandingzi</strain>
        <tissue evidence="2">Leaves</tissue>
    </source>
</reference>
<keyword evidence="3" id="KW-1185">Reference proteome</keyword>
<keyword evidence="1" id="KW-1133">Transmembrane helix</keyword>
<dbReference type="GO" id="GO:0005634">
    <property type="term" value="C:nucleus"/>
    <property type="evidence" value="ECO:0007669"/>
    <property type="project" value="TreeGrafter"/>
</dbReference>
<dbReference type="AlphaFoldDB" id="A0A540LKM4"/>
<dbReference type="Proteomes" id="UP000315295">
    <property type="component" value="Unassembled WGS sequence"/>
</dbReference>
<name>A0A540LKM4_MALBA</name>
<evidence type="ECO:0000313" key="3">
    <source>
        <dbReference type="Proteomes" id="UP000315295"/>
    </source>
</evidence>
<keyword evidence="1" id="KW-0812">Transmembrane</keyword>
<dbReference type="InterPro" id="IPR029035">
    <property type="entry name" value="DHS-like_NAD/FAD-binding_dom"/>
</dbReference>
<dbReference type="PANTHER" id="PTHR46287:SF4">
    <property type="entry name" value="BTB_POZ AND TAZ DOMAIN-CONTAINING PROTEIN 2"/>
    <property type="match status" value="1"/>
</dbReference>
<dbReference type="STRING" id="106549.A0A540LKM4"/>
<comment type="caution">
    <text evidence="2">The sequence shown here is derived from an EMBL/GenBank/DDBJ whole genome shotgun (WGS) entry which is preliminary data.</text>
</comment>
<gene>
    <name evidence="2" type="ORF">C1H46_027416</name>
</gene>
<feature type="transmembrane region" description="Helical" evidence="1">
    <location>
        <begin position="69"/>
        <end position="88"/>
    </location>
</feature>
<accession>A0A540LKM4</accession>
<sequence>MDFNPTATSGTSVDLYGLSGTKSLPEPDVNIFTCIALCILVHSYILASVPPVLENVIDWPHKHQSSERVILILGVPYDAVFTFVRFLYSSRFAAIFLLRFAKSTRFFNSRRRHPISVVHFLLHIEMTEHFDMPQVLQEKIEQLVMVIQKSKHLVVFTCARILTSCGIPDFRGPMGIWTLQEKKLGKKPIFSKILWIQRSQFIGKFQKMENRTRYLYQIESAIFSPRQFLFHIHGSTAGPAHLRIHVTDFH</sequence>
<proteinExistence type="predicted"/>
<keyword evidence="1" id="KW-0472">Membrane</keyword>
<protein>
    <submittedName>
        <fullName evidence="2">Uncharacterized protein</fullName>
    </submittedName>
</protein>
<dbReference type="Gene3D" id="3.40.50.1220">
    <property type="entry name" value="TPP-binding domain"/>
    <property type="match status" value="1"/>
</dbReference>
<dbReference type="EMBL" id="VIEB01000550">
    <property type="protein sequence ID" value="TQD87033.1"/>
    <property type="molecule type" value="Genomic_DNA"/>
</dbReference>
<organism evidence="2 3">
    <name type="scientific">Malus baccata</name>
    <name type="common">Siberian crab apple</name>
    <name type="synonym">Pyrus baccata</name>
    <dbReference type="NCBI Taxonomy" id="106549"/>
    <lineage>
        <taxon>Eukaryota</taxon>
        <taxon>Viridiplantae</taxon>
        <taxon>Streptophyta</taxon>
        <taxon>Embryophyta</taxon>
        <taxon>Tracheophyta</taxon>
        <taxon>Spermatophyta</taxon>
        <taxon>Magnoliopsida</taxon>
        <taxon>eudicotyledons</taxon>
        <taxon>Gunneridae</taxon>
        <taxon>Pentapetalae</taxon>
        <taxon>rosids</taxon>
        <taxon>fabids</taxon>
        <taxon>Rosales</taxon>
        <taxon>Rosaceae</taxon>
        <taxon>Amygdaloideae</taxon>
        <taxon>Maleae</taxon>
        <taxon>Malus</taxon>
    </lineage>
</organism>
<evidence type="ECO:0000256" key="1">
    <source>
        <dbReference type="SAM" id="Phobius"/>
    </source>
</evidence>